<feature type="transmembrane region" description="Helical" evidence="1">
    <location>
        <begin position="31"/>
        <end position="53"/>
    </location>
</feature>
<keyword evidence="1" id="KW-0472">Membrane</keyword>
<evidence type="ECO:0000313" key="2">
    <source>
        <dbReference type="EMBL" id="MFC1414164.1"/>
    </source>
</evidence>
<organism evidence="2 3">
    <name type="scientific">Streptacidiphilus alkalitolerans</name>
    <dbReference type="NCBI Taxonomy" id="3342712"/>
    <lineage>
        <taxon>Bacteria</taxon>
        <taxon>Bacillati</taxon>
        <taxon>Actinomycetota</taxon>
        <taxon>Actinomycetes</taxon>
        <taxon>Kitasatosporales</taxon>
        <taxon>Streptomycetaceae</taxon>
        <taxon>Streptacidiphilus</taxon>
    </lineage>
</organism>
<protein>
    <submittedName>
        <fullName evidence="2">Uncharacterized protein</fullName>
    </submittedName>
</protein>
<reference evidence="2 3" key="1">
    <citation type="submission" date="2024-09" db="EMBL/GenBank/DDBJ databases">
        <authorList>
            <person name="Lee S.D."/>
        </authorList>
    </citation>
    <scope>NUCLEOTIDE SEQUENCE [LARGE SCALE GENOMIC DNA]</scope>
    <source>
        <strain evidence="2 3">N1-1</strain>
    </source>
</reference>
<name>A0ABV6VK96_9ACTN</name>
<gene>
    <name evidence="2" type="ORF">ACEZDG_33380</name>
</gene>
<evidence type="ECO:0000313" key="3">
    <source>
        <dbReference type="Proteomes" id="UP001592582"/>
    </source>
</evidence>
<accession>A0ABV6VK96</accession>
<keyword evidence="1" id="KW-1133">Transmembrane helix</keyword>
<keyword evidence="1" id="KW-0812">Transmembrane</keyword>
<dbReference type="RefSeq" id="WP_380517274.1">
    <property type="nucleotide sequence ID" value="NZ_JBHEZX010000022.1"/>
</dbReference>
<dbReference type="Proteomes" id="UP001592582">
    <property type="component" value="Unassembled WGS sequence"/>
</dbReference>
<dbReference type="EMBL" id="JBHEZX010000022">
    <property type="protein sequence ID" value="MFC1414164.1"/>
    <property type="molecule type" value="Genomic_DNA"/>
</dbReference>
<keyword evidence="3" id="KW-1185">Reference proteome</keyword>
<proteinExistence type="predicted"/>
<evidence type="ECO:0000256" key="1">
    <source>
        <dbReference type="SAM" id="Phobius"/>
    </source>
</evidence>
<sequence length="114" mass="12576">MPGAAAFHFFLPDFVCDKSLAATDFCAGVDFELLSCLLAFEATFLLVSLGFFANRITSFRAVLPCSPERDLMQVLTRAGHHVPGFSERPASYKAGRLPFRRLSLPETHELAPQV</sequence>
<comment type="caution">
    <text evidence="2">The sequence shown here is derived from an EMBL/GenBank/DDBJ whole genome shotgun (WGS) entry which is preliminary data.</text>
</comment>